<name>A0A368GR68_ANCCA</name>
<sequence>MYCREPIELSATDDKSSIRDNQSKAYSVLKLPETTLRLSHCEVYSLCLDEMAHQEIECLDEDKKAGRLMPGLPRRRRGLCNRMLVPAYQAVDLETKNLEESYGNCIKSRLGQSITEVEATSCGAHSLPPTLGSEPCRSKLHVIKNHCSKLARCCTDAEVCRKEVDRSEAARLLRRKKESLALAAAKCMYLNLRTVYWNCHLVVINVLGINGSH</sequence>
<organism evidence="1 2">
    <name type="scientific">Ancylostoma caninum</name>
    <name type="common">Dog hookworm</name>
    <dbReference type="NCBI Taxonomy" id="29170"/>
    <lineage>
        <taxon>Eukaryota</taxon>
        <taxon>Metazoa</taxon>
        <taxon>Ecdysozoa</taxon>
        <taxon>Nematoda</taxon>
        <taxon>Chromadorea</taxon>
        <taxon>Rhabditida</taxon>
        <taxon>Rhabditina</taxon>
        <taxon>Rhabditomorpha</taxon>
        <taxon>Strongyloidea</taxon>
        <taxon>Ancylostomatidae</taxon>
        <taxon>Ancylostomatinae</taxon>
        <taxon>Ancylostoma</taxon>
    </lineage>
</organism>
<gene>
    <name evidence="1" type="ORF">ANCCAN_08385</name>
</gene>
<accession>A0A368GR68</accession>
<dbReference type="Proteomes" id="UP000252519">
    <property type="component" value="Unassembled WGS sequence"/>
</dbReference>
<proteinExistence type="predicted"/>
<reference evidence="1 2" key="1">
    <citation type="submission" date="2014-10" db="EMBL/GenBank/DDBJ databases">
        <title>Draft genome of the hookworm Ancylostoma caninum.</title>
        <authorList>
            <person name="Mitreva M."/>
        </authorList>
    </citation>
    <scope>NUCLEOTIDE SEQUENCE [LARGE SCALE GENOMIC DNA]</scope>
    <source>
        <strain evidence="1 2">Baltimore</strain>
    </source>
</reference>
<protein>
    <submittedName>
        <fullName evidence="1">Uncharacterized protein</fullName>
    </submittedName>
</protein>
<keyword evidence="2" id="KW-1185">Reference proteome</keyword>
<evidence type="ECO:0000313" key="1">
    <source>
        <dbReference type="EMBL" id="RCN45550.1"/>
    </source>
</evidence>
<comment type="caution">
    <text evidence="1">The sequence shown here is derived from an EMBL/GenBank/DDBJ whole genome shotgun (WGS) entry which is preliminary data.</text>
</comment>
<dbReference type="AlphaFoldDB" id="A0A368GR68"/>
<evidence type="ECO:0000313" key="2">
    <source>
        <dbReference type="Proteomes" id="UP000252519"/>
    </source>
</evidence>
<dbReference type="EMBL" id="JOJR01000098">
    <property type="protein sequence ID" value="RCN45550.1"/>
    <property type="molecule type" value="Genomic_DNA"/>
</dbReference>
<dbReference type="OrthoDB" id="5876666at2759"/>